<dbReference type="GO" id="GO:0008654">
    <property type="term" value="P:phospholipid biosynthetic process"/>
    <property type="evidence" value="ECO:0007669"/>
    <property type="project" value="InterPro"/>
</dbReference>
<dbReference type="EMBL" id="QICL01000018">
    <property type="protein sequence ID" value="PXV62631.1"/>
    <property type="molecule type" value="Genomic_DNA"/>
</dbReference>
<keyword evidence="2" id="KW-0808">Transferase</keyword>
<name>A0A2V3PLJ5_9BACT</name>
<dbReference type="RefSeq" id="WP_110311303.1">
    <property type="nucleotide sequence ID" value="NZ_QICL01000018.1"/>
</dbReference>
<dbReference type="InterPro" id="IPR043130">
    <property type="entry name" value="CDP-OH_PTrfase_TM_dom"/>
</dbReference>
<dbReference type="Gene3D" id="1.20.120.1760">
    <property type="match status" value="1"/>
</dbReference>
<evidence type="ECO:0000256" key="1">
    <source>
        <dbReference type="SAM" id="Phobius"/>
    </source>
</evidence>
<comment type="caution">
    <text evidence="2">The sequence shown here is derived from an EMBL/GenBank/DDBJ whole genome shotgun (WGS) entry which is preliminary data.</text>
</comment>
<dbReference type="Proteomes" id="UP000247973">
    <property type="component" value="Unassembled WGS sequence"/>
</dbReference>
<dbReference type="AlphaFoldDB" id="A0A2V3PLJ5"/>
<dbReference type="OrthoDB" id="9785831at2"/>
<reference evidence="2 3" key="1">
    <citation type="submission" date="2018-03" db="EMBL/GenBank/DDBJ databases">
        <title>Genomic Encyclopedia of Archaeal and Bacterial Type Strains, Phase II (KMG-II): from individual species to whole genera.</title>
        <authorList>
            <person name="Goeker M."/>
        </authorList>
    </citation>
    <scope>NUCLEOTIDE SEQUENCE [LARGE SCALE GENOMIC DNA]</scope>
    <source>
        <strain evidence="2 3">DSM 100214</strain>
    </source>
</reference>
<proteinExistence type="predicted"/>
<feature type="transmembrane region" description="Helical" evidence="1">
    <location>
        <begin position="126"/>
        <end position="144"/>
    </location>
</feature>
<keyword evidence="1" id="KW-1133">Transmembrane helix</keyword>
<accession>A0A2V3PLJ5</accession>
<keyword evidence="3" id="KW-1185">Reference proteome</keyword>
<evidence type="ECO:0000313" key="2">
    <source>
        <dbReference type="EMBL" id="PXV62631.1"/>
    </source>
</evidence>
<keyword evidence="1" id="KW-0472">Membrane</keyword>
<dbReference type="GO" id="GO:0016780">
    <property type="term" value="F:phosphotransferase activity, for other substituted phosphate groups"/>
    <property type="evidence" value="ECO:0007669"/>
    <property type="project" value="InterPro"/>
</dbReference>
<dbReference type="GO" id="GO:0016020">
    <property type="term" value="C:membrane"/>
    <property type="evidence" value="ECO:0007669"/>
    <property type="project" value="InterPro"/>
</dbReference>
<feature type="transmembrane region" description="Helical" evidence="1">
    <location>
        <begin position="99"/>
        <end position="120"/>
    </location>
</feature>
<gene>
    <name evidence="2" type="ORF">CLV62_11819</name>
</gene>
<dbReference type="InterPro" id="IPR000462">
    <property type="entry name" value="CDP-OH_P_trans"/>
</dbReference>
<feature type="transmembrane region" description="Helical" evidence="1">
    <location>
        <begin position="46"/>
        <end position="79"/>
    </location>
</feature>
<sequence>MQQNKPSLESTLKSSDTEEFIDIYFYRPIGYRWALLFQKLGITPNAVTIASIFIGVGSGICFYFDNLWITILGIFLLVWANSYDSADGQLARMTKQFSALGRVLDGFAGNLWFASIYIAICMRLFPVWGWSIWVLAIITGFFHSKQASMADYYRNIHLLFLKGKSGSELDNTNELNLKNAALTWKSNFWEKLVLTFYTNYTKGQESWSGNFQTLFKLLRSRYGETAPEQFRVDFREKSLPLMKWTNILSFNTRAIALFVAMLIKEPWLYFVFELIVLNIILVYMVFAHEKMCETFTKEIAEHKYD</sequence>
<feature type="transmembrane region" description="Helical" evidence="1">
    <location>
        <begin position="269"/>
        <end position="287"/>
    </location>
</feature>
<dbReference type="Pfam" id="PF01066">
    <property type="entry name" value="CDP-OH_P_transf"/>
    <property type="match status" value="1"/>
</dbReference>
<organism evidence="2 3">
    <name type="scientific">Dysgonomonas alginatilytica</name>
    <dbReference type="NCBI Taxonomy" id="1605892"/>
    <lineage>
        <taxon>Bacteria</taxon>
        <taxon>Pseudomonadati</taxon>
        <taxon>Bacteroidota</taxon>
        <taxon>Bacteroidia</taxon>
        <taxon>Bacteroidales</taxon>
        <taxon>Dysgonomonadaceae</taxon>
        <taxon>Dysgonomonas</taxon>
    </lineage>
</organism>
<evidence type="ECO:0000313" key="3">
    <source>
        <dbReference type="Proteomes" id="UP000247973"/>
    </source>
</evidence>
<protein>
    <submittedName>
        <fullName evidence="2">CDP-alcohol phosphatidyltransferase-like enzyme</fullName>
    </submittedName>
</protein>
<feature type="transmembrane region" description="Helical" evidence="1">
    <location>
        <begin position="244"/>
        <end position="263"/>
    </location>
</feature>
<keyword evidence="1" id="KW-0812">Transmembrane</keyword>